<organism evidence="1 2">
    <name type="scientific">Ornatilinea apprima</name>
    <dbReference type="NCBI Taxonomy" id="1134406"/>
    <lineage>
        <taxon>Bacteria</taxon>
        <taxon>Bacillati</taxon>
        <taxon>Chloroflexota</taxon>
        <taxon>Anaerolineae</taxon>
        <taxon>Anaerolineales</taxon>
        <taxon>Anaerolineaceae</taxon>
        <taxon>Ornatilinea</taxon>
    </lineage>
</organism>
<dbReference type="RefSeq" id="WP_075063535.1">
    <property type="nucleotide sequence ID" value="NZ_LGCL01000031.1"/>
</dbReference>
<accession>A0A0P6XIM8</accession>
<dbReference type="STRING" id="1134406.ADN00_13435"/>
<reference evidence="1 2" key="1">
    <citation type="submission" date="2015-07" db="EMBL/GenBank/DDBJ databases">
        <title>Genome sequence of Ornatilinea apprima DSM 23815.</title>
        <authorList>
            <person name="Hemp J."/>
            <person name="Ward L.M."/>
            <person name="Pace L.A."/>
            <person name="Fischer W.W."/>
        </authorList>
    </citation>
    <scope>NUCLEOTIDE SEQUENCE [LARGE SCALE GENOMIC DNA]</scope>
    <source>
        <strain evidence="1 2">P3M-1</strain>
    </source>
</reference>
<protein>
    <submittedName>
        <fullName evidence="1">Uncharacterized protein</fullName>
    </submittedName>
</protein>
<dbReference type="OrthoDB" id="154221at2"/>
<dbReference type="AlphaFoldDB" id="A0A0P6XIM8"/>
<dbReference type="EMBL" id="LGCL01000031">
    <property type="protein sequence ID" value="KPL74835.1"/>
    <property type="molecule type" value="Genomic_DNA"/>
</dbReference>
<comment type="caution">
    <text evidence="1">The sequence shown here is derived from an EMBL/GenBank/DDBJ whole genome shotgun (WGS) entry which is preliminary data.</text>
</comment>
<keyword evidence="2" id="KW-1185">Reference proteome</keyword>
<dbReference type="Proteomes" id="UP000050417">
    <property type="component" value="Unassembled WGS sequence"/>
</dbReference>
<gene>
    <name evidence="1" type="ORF">ADN00_13435</name>
</gene>
<name>A0A0P6XIM8_9CHLR</name>
<sequence length="213" mass="23758">METITELRPVVFAGLPLFNMMPILQTNTRKILRIGISGHRFLSDPERLTAALENVCQTLHFRFPQIGWQICSPLAEGADRLAASVFLKHQSDLIAILPLPPEEYLLSFSTADSREEFTQYLYKAQEVIQLPAQPDVDQAYAALGLFLLENCDILLVIWDGSASQGKGGTGEIALEARRRKIPMIWIHAGNRISGTQTATSLGDEQGRVDYENF</sequence>
<evidence type="ECO:0000313" key="2">
    <source>
        <dbReference type="Proteomes" id="UP000050417"/>
    </source>
</evidence>
<evidence type="ECO:0000313" key="1">
    <source>
        <dbReference type="EMBL" id="KPL74835.1"/>
    </source>
</evidence>
<dbReference type="Gene3D" id="3.40.50.450">
    <property type="match status" value="1"/>
</dbReference>
<dbReference type="SUPFAM" id="SSF102405">
    <property type="entry name" value="MCP/YpsA-like"/>
    <property type="match status" value="1"/>
</dbReference>
<proteinExistence type="predicted"/>